<dbReference type="Pfam" id="PF07883">
    <property type="entry name" value="Cupin_2"/>
    <property type="match status" value="1"/>
</dbReference>
<dbReference type="GO" id="GO:0003677">
    <property type="term" value="F:DNA binding"/>
    <property type="evidence" value="ECO:0007669"/>
    <property type="project" value="UniProtKB-KW"/>
</dbReference>
<reference evidence="3" key="1">
    <citation type="submission" date="2016-04" db="EMBL/GenBank/DDBJ databases">
        <authorList>
            <person name="Evans L.H."/>
            <person name="Alamgir A."/>
            <person name="Owens N."/>
            <person name="Weber N.D."/>
            <person name="Virtaneva K."/>
            <person name="Barbian K."/>
            <person name="Babar A."/>
            <person name="Rosenke K."/>
        </authorList>
    </citation>
    <scope>NUCLEOTIDE SEQUENCE</scope>
    <source>
        <strain evidence="3">86</strain>
    </source>
</reference>
<sequence>MSASKIGSRIRKFREAKEMTREQLAETAGLDPDFIRLLEEESVYPTIGPLQKIAHAMQIRLGTFMDDVSCKDPIITTKSKREADLVMHHSLGRMPSYKYYSLGKGKVDRNMEPFFIEIMPEPAEDIHLSSHQGEEFIVVHKGKLLVLYGNERSVLEPGDTVYYNSIVPHYVGAYGDEPCSIYATIYHPA</sequence>
<dbReference type="InterPro" id="IPR050807">
    <property type="entry name" value="TransReg_Diox_bact_type"/>
</dbReference>
<dbReference type="InterPro" id="IPR001387">
    <property type="entry name" value="Cro/C1-type_HTH"/>
</dbReference>
<feature type="domain" description="HTH cro/C1-type" evidence="2">
    <location>
        <begin position="10"/>
        <end position="64"/>
    </location>
</feature>
<dbReference type="InterPro" id="IPR013096">
    <property type="entry name" value="Cupin_2"/>
</dbReference>
<protein>
    <submittedName>
        <fullName evidence="3">Transcriptional regulator, MerR family</fullName>
    </submittedName>
</protein>
<dbReference type="PROSITE" id="PS50943">
    <property type="entry name" value="HTH_CROC1"/>
    <property type="match status" value="1"/>
</dbReference>
<evidence type="ECO:0000313" key="3">
    <source>
        <dbReference type="EMBL" id="SBW09698.1"/>
    </source>
</evidence>
<keyword evidence="1" id="KW-0238">DNA-binding</keyword>
<dbReference type="EMBL" id="FLUQ01000005">
    <property type="protein sequence ID" value="SBW09698.1"/>
    <property type="molecule type" value="Genomic_DNA"/>
</dbReference>
<dbReference type="InterPro" id="IPR011051">
    <property type="entry name" value="RmlC_Cupin_sf"/>
</dbReference>
<gene>
    <name evidence="3" type="ORF">KL86DPRO_50249</name>
</gene>
<dbReference type="SUPFAM" id="SSF51182">
    <property type="entry name" value="RmlC-like cupins"/>
    <property type="match status" value="1"/>
</dbReference>
<accession>A0A212KDL6</accession>
<evidence type="ECO:0000259" key="2">
    <source>
        <dbReference type="PROSITE" id="PS50943"/>
    </source>
</evidence>
<dbReference type="InterPro" id="IPR014710">
    <property type="entry name" value="RmlC-like_jellyroll"/>
</dbReference>
<evidence type="ECO:0000256" key="1">
    <source>
        <dbReference type="ARBA" id="ARBA00023125"/>
    </source>
</evidence>
<dbReference type="Pfam" id="PF01381">
    <property type="entry name" value="HTH_3"/>
    <property type="match status" value="1"/>
</dbReference>
<dbReference type="CDD" id="cd02209">
    <property type="entry name" value="cupin_XRE_C"/>
    <property type="match status" value="1"/>
</dbReference>
<dbReference type="GO" id="GO:0005829">
    <property type="term" value="C:cytosol"/>
    <property type="evidence" value="ECO:0007669"/>
    <property type="project" value="TreeGrafter"/>
</dbReference>
<dbReference type="CDD" id="cd00093">
    <property type="entry name" value="HTH_XRE"/>
    <property type="match status" value="1"/>
</dbReference>
<organism evidence="3">
    <name type="scientific">uncultured delta proteobacterium</name>
    <dbReference type="NCBI Taxonomy" id="34034"/>
    <lineage>
        <taxon>Bacteria</taxon>
        <taxon>Deltaproteobacteria</taxon>
        <taxon>environmental samples</taxon>
    </lineage>
</organism>
<dbReference type="SUPFAM" id="SSF47413">
    <property type="entry name" value="lambda repressor-like DNA-binding domains"/>
    <property type="match status" value="1"/>
</dbReference>
<dbReference type="Gene3D" id="2.60.120.10">
    <property type="entry name" value="Jelly Rolls"/>
    <property type="match status" value="1"/>
</dbReference>
<dbReference type="AlphaFoldDB" id="A0A212KDL6"/>
<dbReference type="GO" id="GO:0003700">
    <property type="term" value="F:DNA-binding transcription factor activity"/>
    <property type="evidence" value="ECO:0007669"/>
    <property type="project" value="TreeGrafter"/>
</dbReference>
<dbReference type="PANTHER" id="PTHR46797:SF19">
    <property type="entry name" value="BLL2473 PROTEIN"/>
    <property type="match status" value="1"/>
</dbReference>
<name>A0A212KDL6_9DELT</name>
<dbReference type="PANTHER" id="PTHR46797">
    <property type="entry name" value="HTH-TYPE TRANSCRIPTIONAL REGULATOR"/>
    <property type="match status" value="1"/>
</dbReference>
<dbReference type="InterPro" id="IPR010982">
    <property type="entry name" value="Lambda_DNA-bd_dom_sf"/>
</dbReference>
<dbReference type="SMART" id="SM00530">
    <property type="entry name" value="HTH_XRE"/>
    <property type="match status" value="1"/>
</dbReference>
<proteinExistence type="predicted"/>
<dbReference type="Gene3D" id="1.10.260.40">
    <property type="entry name" value="lambda repressor-like DNA-binding domains"/>
    <property type="match status" value="1"/>
</dbReference>